<dbReference type="GO" id="GO:0005634">
    <property type="term" value="C:nucleus"/>
    <property type="evidence" value="ECO:0007669"/>
    <property type="project" value="UniProtKB-SubCell"/>
</dbReference>
<feature type="domain" description="BZIP" evidence="8">
    <location>
        <begin position="48"/>
        <end position="111"/>
    </location>
</feature>
<evidence type="ECO:0000259" key="8">
    <source>
        <dbReference type="PROSITE" id="PS50217"/>
    </source>
</evidence>
<organism evidence="9 10">
    <name type="scientific">Eruca vesicaria subsp. sativa</name>
    <name type="common">Garden rocket</name>
    <name type="synonym">Eruca sativa</name>
    <dbReference type="NCBI Taxonomy" id="29727"/>
    <lineage>
        <taxon>Eukaryota</taxon>
        <taxon>Viridiplantae</taxon>
        <taxon>Streptophyta</taxon>
        <taxon>Embryophyta</taxon>
        <taxon>Tracheophyta</taxon>
        <taxon>Spermatophyta</taxon>
        <taxon>Magnoliopsida</taxon>
        <taxon>eudicotyledons</taxon>
        <taxon>Gunneridae</taxon>
        <taxon>Pentapetalae</taxon>
        <taxon>rosids</taxon>
        <taxon>malvids</taxon>
        <taxon>Brassicales</taxon>
        <taxon>Brassicaceae</taxon>
        <taxon>Brassiceae</taxon>
        <taxon>Eruca</taxon>
    </lineage>
</organism>
<feature type="region of interest" description="Disordered" evidence="7">
    <location>
        <begin position="1"/>
        <end position="50"/>
    </location>
</feature>
<comment type="caution">
    <text evidence="9">The sequence shown here is derived from an EMBL/GenBank/DDBJ whole genome shotgun (WGS) entry which is preliminary data.</text>
</comment>
<name>A0ABC8IVZ9_ERUVS</name>
<gene>
    <name evidence="9" type="ORF">ERUC_LOCUS3519</name>
</gene>
<dbReference type="Pfam" id="PF00170">
    <property type="entry name" value="bZIP_1"/>
    <property type="match status" value="1"/>
</dbReference>
<protein>
    <recommendedName>
        <fullName evidence="8">BZIP domain-containing protein</fullName>
    </recommendedName>
</protein>
<dbReference type="SUPFAM" id="SSF57959">
    <property type="entry name" value="Leucine zipper domain"/>
    <property type="match status" value="1"/>
</dbReference>
<evidence type="ECO:0000256" key="7">
    <source>
        <dbReference type="SAM" id="MobiDB-lite"/>
    </source>
</evidence>
<feature type="coiled-coil region" evidence="6">
    <location>
        <begin position="59"/>
        <end position="93"/>
    </location>
</feature>
<sequence>MSPQDDHFNSRFLPNPNFHVPLQSSPPNSLTRRNNNHSHLDPYNNEGLERRERRMISNRESAKRSRMRTKRQIEVLQQQVEHLMILNRSLSDKVINLLESNHQILQENSHLKEKISSFQMLMVEMQIPMRNVDGSISDEVVNHLKGETSNRTNAFFGR</sequence>
<evidence type="ECO:0000256" key="4">
    <source>
        <dbReference type="ARBA" id="ARBA00023163"/>
    </source>
</evidence>
<evidence type="ECO:0000256" key="5">
    <source>
        <dbReference type="ARBA" id="ARBA00023242"/>
    </source>
</evidence>
<keyword evidence="3" id="KW-0238">DNA-binding</keyword>
<dbReference type="Gene3D" id="1.20.5.170">
    <property type="match status" value="1"/>
</dbReference>
<evidence type="ECO:0000256" key="2">
    <source>
        <dbReference type="ARBA" id="ARBA00023015"/>
    </source>
</evidence>
<dbReference type="CDD" id="cd14702">
    <property type="entry name" value="bZIP_plant_GBF1"/>
    <property type="match status" value="1"/>
</dbReference>
<dbReference type="EMBL" id="CAKOAT010059377">
    <property type="protein sequence ID" value="CAH8303945.1"/>
    <property type="molecule type" value="Genomic_DNA"/>
</dbReference>
<evidence type="ECO:0000256" key="3">
    <source>
        <dbReference type="ARBA" id="ARBA00023125"/>
    </source>
</evidence>
<evidence type="ECO:0000256" key="6">
    <source>
        <dbReference type="SAM" id="Coils"/>
    </source>
</evidence>
<dbReference type="InterPro" id="IPR045314">
    <property type="entry name" value="bZIP_plant_GBF1"/>
</dbReference>
<dbReference type="AlphaFoldDB" id="A0ABC8IVZ9"/>
<keyword evidence="2" id="KW-0805">Transcription regulation</keyword>
<dbReference type="PANTHER" id="PTHR46324:SF36">
    <property type="entry name" value="BASIC LEUCINE-ZIPPER 70"/>
    <property type="match status" value="1"/>
</dbReference>
<reference evidence="9 10" key="1">
    <citation type="submission" date="2022-03" db="EMBL/GenBank/DDBJ databases">
        <authorList>
            <person name="Macdonald S."/>
            <person name="Ahmed S."/>
            <person name="Newling K."/>
        </authorList>
    </citation>
    <scope>NUCLEOTIDE SEQUENCE [LARGE SCALE GENOMIC DNA]</scope>
</reference>
<dbReference type="InterPro" id="IPR046347">
    <property type="entry name" value="bZIP_sf"/>
</dbReference>
<proteinExistence type="predicted"/>
<feature type="compositionally biased region" description="Polar residues" evidence="7">
    <location>
        <begin position="22"/>
        <end position="33"/>
    </location>
</feature>
<keyword evidence="4" id="KW-0804">Transcription</keyword>
<keyword evidence="6" id="KW-0175">Coiled coil</keyword>
<dbReference type="PROSITE" id="PS00036">
    <property type="entry name" value="BZIP_BASIC"/>
    <property type="match status" value="1"/>
</dbReference>
<accession>A0ABC8IVZ9</accession>
<evidence type="ECO:0000313" key="9">
    <source>
        <dbReference type="EMBL" id="CAH8303945.1"/>
    </source>
</evidence>
<dbReference type="InterPro" id="IPR004827">
    <property type="entry name" value="bZIP"/>
</dbReference>
<evidence type="ECO:0000313" key="10">
    <source>
        <dbReference type="Proteomes" id="UP001642260"/>
    </source>
</evidence>
<dbReference type="PANTHER" id="PTHR46324">
    <property type="entry name" value="BASIC LEUCINE ZIPPER 43-RELATED"/>
    <property type="match status" value="1"/>
</dbReference>
<evidence type="ECO:0000256" key="1">
    <source>
        <dbReference type="ARBA" id="ARBA00004123"/>
    </source>
</evidence>
<dbReference type="PROSITE" id="PS50217">
    <property type="entry name" value="BZIP"/>
    <property type="match status" value="1"/>
</dbReference>
<keyword evidence="5" id="KW-0539">Nucleus</keyword>
<keyword evidence="10" id="KW-1185">Reference proteome</keyword>
<dbReference type="Proteomes" id="UP001642260">
    <property type="component" value="Unassembled WGS sequence"/>
</dbReference>
<dbReference type="GO" id="GO:0003677">
    <property type="term" value="F:DNA binding"/>
    <property type="evidence" value="ECO:0007669"/>
    <property type="project" value="UniProtKB-KW"/>
</dbReference>
<dbReference type="SMART" id="SM00338">
    <property type="entry name" value="BRLZ"/>
    <property type="match status" value="1"/>
</dbReference>
<comment type="subcellular location">
    <subcellularLocation>
        <location evidence="1">Nucleus</location>
    </subcellularLocation>
</comment>
<dbReference type="InterPro" id="IPR044521">
    <property type="entry name" value="AtbZIP8/43"/>
</dbReference>